<evidence type="ECO:0000313" key="2">
    <source>
        <dbReference type="EMBL" id="RIA84871.1"/>
    </source>
</evidence>
<dbReference type="PANTHER" id="PTHR30383">
    <property type="entry name" value="THIOESTERASE 1/PROTEASE 1/LYSOPHOSPHOLIPASE L1"/>
    <property type="match status" value="1"/>
</dbReference>
<gene>
    <name evidence="2" type="ORF">C1645_742023</name>
</gene>
<dbReference type="SUPFAM" id="SSF52266">
    <property type="entry name" value="SGNH hydrolase"/>
    <property type="match status" value="1"/>
</dbReference>
<feature type="domain" description="SGNH hydrolase-type esterase" evidence="1">
    <location>
        <begin position="10"/>
        <end position="188"/>
    </location>
</feature>
<dbReference type="Gene3D" id="3.40.50.1110">
    <property type="entry name" value="SGNH hydrolase"/>
    <property type="match status" value="1"/>
</dbReference>
<accession>A0A397SPU6</accession>
<dbReference type="EMBL" id="QKYT01000464">
    <property type="protein sequence ID" value="RIA84871.1"/>
    <property type="molecule type" value="Genomic_DNA"/>
</dbReference>
<dbReference type="InterPro" id="IPR013830">
    <property type="entry name" value="SGNH_hydro"/>
</dbReference>
<dbReference type="InterPro" id="IPR051532">
    <property type="entry name" value="Ester_Hydrolysis_Enzymes"/>
</dbReference>
<reference evidence="2 3" key="1">
    <citation type="submission" date="2018-06" db="EMBL/GenBank/DDBJ databases">
        <title>Comparative genomics reveals the genomic features of Rhizophagus irregularis, R. cerebriforme, R. diaphanum and Gigaspora rosea, and their symbiotic lifestyle signature.</title>
        <authorList>
            <person name="Morin E."/>
            <person name="San Clemente H."/>
            <person name="Chen E.C.H."/>
            <person name="De La Providencia I."/>
            <person name="Hainaut M."/>
            <person name="Kuo A."/>
            <person name="Kohler A."/>
            <person name="Murat C."/>
            <person name="Tang N."/>
            <person name="Roy S."/>
            <person name="Loubradou J."/>
            <person name="Henrissat B."/>
            <person name="Grigoriev I.V."/>
            <person name="Corradi N."/>
            <person name="Roux C."/>
            <person name="Martin F.M."/>
        </authorList>
    </citation>
    <scope>NUCLEOTIDE SEQUENCE [LARGE SCALE GENOMIC DNA]</scope>
    <source>
        <strain evidence="2 3">DAOM 227022</strain>
    </source>
</reference>
<evidence type="ECO:0000313" key="3">
    <source>
        <dbReference type="Proteomes" id="UP000265703"/>
    </source>
</evidence>
<dbReference type="InterPro" id="IPR036514">
    <property type="entry name" value="SGNH_hydro_sf"/>
</dbReference>
<dbReference type="GO" id="GO:0004622">
    <property type="term" value="F:phosphatidylcholine lysophospholipase activity"/>
    <property type="evidence" value="ECO:0007669"/>
    <property type="project" value="TreeGrafter"/>
</dbReference>
<evidence type="ECO:0000259" key="1">
    <source>
        <dbReference type="Pfam" id="PF13472"/>
    </source>
</evidence>
<name>A0A397SPU6_9GLOM</name>
<dbReference type="PANTHER" id="PTHR30383:SF19">
    <property type="entry name" value="FIBRONECTIN TYPE-III DOMAIN-CONTAINING PROTEIN"/>
    <property type="match status" value="1"/>
</dbReference>
<keyword evidence="2" id="KW-0378">Hydrolase</keyword>
<comment type="caution">
    <text evidence="2">The sequence shown here is derived from an EMBL/GenBank/DDBJ whole genome shotgun (WGS) entry which is preliminary data.</text>
</comment>
<sequence>MASKQQEQSDSLTAGYSNYGTVYHSYGIRLEERFEKAGKDIEIIIEGLSGDRVIRMYENRLQRAIRKQVDKGKKFDYVVILGGTNDIFNKIDPHQIFDGLKKLYDICENHGAIVLALTIMEFFYEEYLRPVEQRRNKVNELMIRDYSTTNNKIILCDLAKELPANSISEDQRKLYWDDGVHLTVEGYDHMGDIIYESLINQMTK</sequence>
<proteinExistence type="predicted"/>
<dbReference type="Proteomes" id="UP000265703">
    <property type="component" value="Unassembled WGS sequence"/>
</dbReference>
<dbReference type="AlphaFoldDB" id="A0A397SPU6"/>
<protein>
    <submittedName>
        <fullName evidence="2">SGNH hydrolase-type esterase domain-containing protein</fullName>
    </submittedName>
</protein>
<dbReference type="CDD" id="cd00229">
    <property type="entry name" value="SGNH_hydrolase"/>
    <property type="match status" value="1"/>
</dbReference>
<dbReference type="OrthoDB" id="408760at2759"/>
<organism evidence="2 3">
    <name type="scientific">Glomus cerebriforme</name>
    <dbReference type="NCBI Taxonomy" id="658196"/>
    <lineage>
        <taxon>Eukaryota</taxon>
        <taxon>Fungi</taxon>
        <taxon>Fungi incertae sedis</taxon>
        <taxon>Mucoromycota</taxon>
        <taxon>Glomeromycotina</taxon>
        <taxon>Glomeromycetes</taxon>
        <taxon>Glomerales</taxon>
        <taxon>Glomeraceae</taxon>
        <taxon>Glomus</taxon>
    </lineage>
</organism>
<keyword evidence="3" id="KW-1185">Reference proteome</keyword>
<dbReference type="Pfam" id="PF13472">
    <property type="entry name" value="Lipase_GDSL_2"/>
    <property type="match status" value="1"/>
</dbReference>